<dbReference type="PANTHER" id="PTHR33048:SF158">
    <property type="entry name" value="MEMBRANE PROTEIN PTH11-LIKE, PUTATIVE-RELATED"/>
    <property type="match status" value="1"/>
</dbReference>
<dbReference type="GeneID" id="38118548"/>
<dbReference type="GO" id="GO:0016020">
    <property type="term" value="C:membrane"/>
    <property type="evidence" value="ECO:0007669"/>
    <property type="project" value="UniProtKB-SubCell"/>
</dbReference>
<feature type="transmembrane region" description="Helical" evidence="6">
    <location>
        <begin position="220"/>
        <end position="238"/>
    </location>
</feature>
<keyword evidence="4 6" id="KW-0472">Membrane</keyword>
<feature type="transmembrane region" description="Helical" evidence="6">
    <location>
        <begin position="188"/>
        <end position="208"/>
    </location>
</feature>
<dbReference type="OrthoDB" id="444631at2759"/>
<gene>
    <name evidence="8" type="ORF">DSM5745_08178</name>
</gene>
<feature type="transmembrane region" description="Helical" evidence="6">
    <location>
        <begin position="153"/>
        <end position="176"/>
    </location>
</feature>
<protein>
    <recommendedName>
        <fullName evidence="7">Rhodopsin domain-containing protein</fullName>
    </recommendedName>
</protein>
<comment type="similarity">
    <text evidence="5">Belongs to the SAT4 family.</text>
</comment>
<name>A0A3D8R9E8_9EURO</name>
<accession>A0A3D8R9E8</accession>
<evidence type="ECO:0000256" key="3">
    <source>
        <dbReference type="ARBA" id="ARBA00022989"/>
    </source>
</evidence>
<feature type="domain" description="Rhodopsin" evidence="7">
    <location>
        <begin position="184"/>
        <end position="268"/>
    </location>
</feature>
<comment type="caution">
    <text evidence="8">The sequence shown here is derived from an EMBL/GenBank/DDBJ whole genome shotgun (WGS) entry which is preliminary data.</text>
</comment>
<evidence type="ECO:0000259" key="7">
    <source>
        <dbReference type="Pfam" id="PF20684"/>
    </source>
</evidence>
<evidence type="ECO:0000256" key="4">
    <source>
        <dbReference type="ARBA" id="ARBA00023136"/>
    </source>
</evidence>
<evidence type="ECO:0000256" key="5">
    <source>
        <dbReference type="ARBA" id="ARBA00038359"/>
    </source>
</evidence>
<dbReference type="AlphaFoldDB" id="A0A3D8R9E8"/>
<evidence type="ECO:0000256" key="6">
    <source>
        <dbReference type="SAM" id="Phobius"/>
    </source>
</evidence>
<keyword evidence="3 6" id="KW-1133">Transmembrane helix</keyword>
<dbReference type="Pfam" id="PF20684">
    <property type="entry name" value="Fung_rhodopsin"/>
    <property type="match status" value="1"/>
</dbReference>
<dbReference type="InterPro" id="IPR049326">
    <property type="entry name" value="Rhodopsin_dom_fungi"/>
</dbReference>
<feature type="transmembrane region" description="Helical" evidence="6">
    <location>
        <begin position="20"/>
        <end position="41"/>
    </location>
</feature>
<evidence type="ECO:0000256" key="1">
    <source>
        <dbReference type="ARBA" id="ARBA00004141"/>
    </source>
</evidence>
<evidence type="ECO:0000313" key="8">
    <source>
        <dbReference type="EMBL" id="RDW70667.1"/>
    </source>
</evidence>
<dbReference type="RefSeq" id="XP_026601198.1">
    <property type="nucleotide sequence ID" value="XM_026750194.1"/>
</dbReference>
<dbReference type="Proteomes" id="UP000256690">
    <property type="component" value="Unassembled WGS sequence"/>
</dbReference>
<proteinExistence type="inferred from homology"/>
<sequence>MERTNPGHSSKNSNVTTCTYYVVSSIVAGAMTLCVALRLYVRFRITRSPWWDDANAVLSLVSNPRHGTIKHIITSAFISCWNLRAYTGLIWRSDYSRPCFRLGMAMALTKALGISDAAKPHLRNHRPNGQNFTKITLLLLYLRPFFIKTGLKVAIWIGLVFCNAYSFAHVFVYNLVDRGPLVAVTHSVSIVGAVSDVYILALPMYVVAQLHMRAAKKGRVAAVFLTGLLFHYTSDQTWSLLPIYIVRIVETGVGIICSCLPILPPLFKAKDDKQMRGQRLPVFPPRGPQKPLPVNGSLVSSEGGFHADIPISIGTLNEASSSS</sequence>
<dbReference type="PANTHER" id="PTHR33048">
    <property type="entry name" value="PTH11-LIKE INTEGRAL MEMBRANE PROTEIN (AFU_ORTHOLOGUE AFUA_5G11245)"/>
    <property type="match status" value="1"/>
</dbReference>
<evidence type="ECO:0000313" key="9">
    <source>
        <dbReference type="Proteomes" id="UP000256690"/>
    </source>
</evidence>
<comment type="subcellular location">
    <subcellularLocation>
        <location evidence="1">Membrane</location>
        <topology evidence="1">Multi-pass membrane protein</topology>
    </subcellularLocation>
</comment>
<keyword evidence="2 6" id="KW-0812">Transmembrane</keyword>
<reference evidence="8 9" key="1">
    <citation type="journal article" date="2018" name="IMA Fungus">
        <title>IMA Genome-F 9: Draft genome sequence of Annulohypoxylon stygium, Aspergillus mulundensis, Berkeleyomyces basicola (syn. Thielaviopsis basicola), Ceratocystis smalleyi, two Cercospora beticola strains, Coleophoma cylindrospora, Fusarium fracticaudum, Phialophora cf. hyalina, and Morchella septimelata.</title>
        <authorList>
            <person name="Wingfield B.D."/>
            <person name="Bills G.F."/>
            <person name="Dong Y."/>
            <person name="Huang W."/>
            <person name="Nel W.J."/>
            <person name="Swalarsk-Parry B.S."/>
            <person name="Vaghefi N."/>
            <person name="Wilken P.M."/>
            <person name="An Z."/>
            <person name="de Beer Z.W."/>
            <person name="De Vos L."/>
            <person name="Chen L."/>
            <person name="Duong T.A."/>
            <person name="Gao Y."/>
            <person name="Hammerbacher A."/>
            <person name="Kikkert J.R."/>
            <person name="Li Y."/>
            <person name="Li H."/>
            <person name="Li K."/>
            <person name="Li Q."/>
            <person name="Liu X."/>
            <person name="Ma X."/>
            <person name="Naidoo K."/>
            <person name="Pethybridge S.J."/>
            <person name="Sun J."/>
            <person name="Steenkamp E.T."/>
            <person name="van der Nest M.A."/>
            <person name="van Wyk S."/>
            <person name="Wingfield M.J."/>
            <person name="Xiong C."/>
            <person name="Yue Q."/>
            <person name="Zhang X."/>
        </authorList>
    </citation>
    <scope>NUCLEOTIDE SEQUENCE [LARGE SCALE GENOMIC DNA]</scope>
    <source>
        <strain evidence="8 9">DSM 5745</strain>
    </source>
</reference>
<evidence type="ECO:0000256" key="2">
    <source>
        <dbReference type="ARBA" id="ARBA00022692"/>
    </source>
</evidence>
<organism evidence="8 9">
    <name type="scientific">Aspergillus mulundensis</name>
    <dbReference type="NCBI Taxonomy" id="1810919"/>
    <lineage>
        <taxon>Eukaryota</taxon>
        <taxon>Fungi</taxon>
        <taxon>Dikarya</taxon>
        <taxon>Ascomycota</taxon>
        <taxon>Pezizomycotina</taxon>
        <taxon>Eurotiomycetes</taxon>
        <taxon>Eurotiomycetidae</taxon>
        <taxon>Eurotiales</taxon>
        <taxon>Aspergillaceae</taxon>
        <taxon>Aspergillus</taxon>
        <taxon>Aspergillus subgen. Nidulantes</taxon>
    </lineage>
</organism>
<dbReference type="InterPro" id="IPR052337">
    <property type="entry name" value="SAT4-like"/>
</dbReference>
<keyword evidence="9" id="KW-1185">Reference proteome</keyword>
<dbReference type="EMBL" id="PVWQ01000010">
    <property type="protein sequence ID" value="RDW70667.1"/>
    <property type="molecule type" value="Genomic_DNA"/>
</dbReference>
<feature type="transmembrane region" description="Helical" evidence="6">
    <location>
        <begin position="244"/>
        <end position="267"/>
    </location>
</feature>